<evidence type="ECO:0000256" key="2">
    <source>
        <dbReference type="ARBA" id="ARBA00022670"/>
    </source>
</evidence>
<keyword evidence="5" id="KW-0547">Nucleotide-binding</keyword>
<dbReference type="InterPro" id="IPR057670">
    <property type="entry name" value="SH3_retrovirus"/>
</dbReference>
<dbReference type="AlphaFoldDB" id="A0A2I0LE14"/>
<dbReference type="Proteomes" id="UP000233551">
    <property type="component" value="Unassembled WGS sequence"/>
</dbReference>
<evidence type="ECO:0000256" key="12">
    <source>
        <dbReference type="ARBA" id="ARBA00022932"/>
    </source>
</evidence>
<keyword evidence="4" id="KW-0479">Metal-binding</keyword>
<keyword evidence="10" id="KW-0229">DNA integration</keyword>
<dbReference type="EMBL" id="PGOL01000030">
    <property type="protein sequence ID" value="PKI78925.1"/>
    <property type="molecule type" value="Genomic_DNA"/>
</dbReference>
<keyword evidence="12" id="KW-0239">DNA-directed DNA polymerase</keyword>
<dbReference type="STRING" id="22663.A0A2I0LE14"/>
<dbReference type="GO" id="GO:0003964">
    <property type="term" value="F:RNA-directed DNA polymerase activity"/>
    <property type="evidence" value="ECO:0007669"/>
    <property type="project" value="UniProtKB-KW"/>
</dbReference>
<evidence type="ECO:0000256" key="6">
    <source>
        <dbReference type="ARBA" id="ARBA00022759"/>
    </source>
</evidence>
<dbReference type="GO" id="GO:0008233">
    <property type="term" value="F:peptidase activity"/>
    <property type="evidence" value="ECO:0007669"/>
    <property type="project" value="UniProtKB-KW"/>
</dbReference>
<sequence length="308" mass="34707">MKVTEGNAATKALEDNKYWDGGEMKSSQGKEVIAATSIVAKETARLALAVSMSTEVDYSDDWIIDSRCSNHMTGDKKKLRSTQAYRGDNAIVLADNTKLPIANTGKAEISSKLSTKKRFSSTLIMEGGRKDSAHVMPAEKSYIDKNMLKHVACQARASSFWGECLKTAAYVINRLPQPKLGFVSPYQKLWKVKTTVSHFQDFGCVCYVFVPDYLRSKFDKKAVKCIFVGYDNERKGWRFCDPTTNKVYLSWNVVFDEASSWWVLKHVFLPESEAREDSVEDNTGEQPEEEEVRDAKPQVQLPTKKANP</sequence>
<dbReference type="GO" id="GO:0005524">
    <property type="term" value="F:ATP binding"/>
    <property type="evidence" value="ECO:0007669"/>
    <property type="project" value="UniProtKB-KW"/>
</dbReference>
<organism evidence="17 18">
    <name type="scientific">Punica granatum</name>
    <name type="common">Pomegranate</name>
    <dbReference type="NCBI Taxonomy" id="22663"/>
    <lineage>
        <taxon>Eukaryota</taxon>
        <taxon>Viridiplantae</taxon>
        <taxon>Streptophyta</taxon>
        <taxon>Embryophyta</taxon>
        <taxon>Tracheophyta</taxon>
        <taxon>Spermatophyta</taxon>
        <taxon>Magnoliopsida</taxon>
        <taxon>eudicotyledons</taxon>
        <taxon>Gunneridae</taxon>
        <taxon>Pentapetalae</taxon>
        <taxon>rosids</taxon>
        <taxon>malvids</taxon>
        <taxon>Myrtales</taxon>
        <taxon>Lythraceae</taxon>
        <taxon>Punica</taxon>
    </lineage>
</organism>
<name>A0A2I0LE14_PUNGR</name>
<accession>A0A2I0LE14</accession>
<evidence type="ECO:0000256" key="1">
    <source>
        <dbReference type="ARBA" id="ARBA00002180"/>
    </source>
</evidence>
<evidence type="ECO:0000313" key="17">
    <source>
        <dbReference type="EMBL" id="PKI78925.1"/>
    </source>
</evidence>
<evidence type="ECO:0000256" key="7">
    <source>
        <dbReference type="ARBA" id="ARBA00022801"/>
    </source>
</evidence>
<keyword evidence="3" id="KW-0540">Nuclease</keyword>
<evidence type="ECO:0000259" key="15">
    <source>
        <dbReference type="Pfam" id="PF22936"/>
    </source>
</evidence>
<dbReference type="GO" id="GO:0006310">
    <property type="term" value="P:DNA recombination"/>
    <property type="evidence" value="ECO:0007669"/>
    <property type="project" value="UniProtKB-KW"/>
</dbReference>
<feature type="compositionally biased region" description="Acidic residues" evidence="14">
    <location>
        <begin position="278"/>
        <end position="292"/>
    </location>
</feature>
<keyword evidence="9" id="KW-0460">Magnesium</keyword>
<keyword evidence="6" id="KW-0255">Endonuclease</keyword>
<protein>
    <submittedName>
        <fullName evidence="17">Uncharacterized protein</fullName>
    </submittedName>
</protein>
<feature type="domain" description="Retrovirus-related Pol polyprotein from transposon TNT 1-94-like beta-barrel" evidence="15">
    <location>
        <begin position="62"/>
        <end position="116"/>
    </location>
</feature>
<dbReference type="Pfam" id="PF22936">
    <property type="entry name" value="Pol_BBD"/>
    <property type="match status" value="1"/>
</dbReference>
<proteinExistence type="predicted"/>
<comment type="caution">
    <text evidence="17">The sequence shown here is derived from an EMBL/GenBank/DDBJ whole genome shotgun (WGS) entry which is preliminary data.</text>
</comment>
<keyword evidence="11" id="KW-0695">RNA-directed DNA polymerase</keyword>
<evidence type="ECO:0000256" key="8">
    <source>
        <dbReference type="ARBA" id="ARBA00022840"/>
    </source>
</evidence>
<evidence type="ECO:0000256" key="4">
    <source>
        <dbReference type="ARBA" id="ARBA00022723"/>
    </source>
</evidence>
<feature type="domain" description="Retroviral polymerase SH3-like" evidence="16">
    <location>
        <begin position="204"/>
        <end position="261"/>
    </location>
</feature>
<dbReference type="PANTHER" id="PTHR42648:SF11">
    <property type="entry name" value="TRANSPOSON TY4-P GAG-POL POLYPROTEIN"/>
    <property type="match status" value="1"/>
</dbReference>
<evidence type="ECO:0000256" key="3">
    <source>
        <dbReference type="ARBA" id="ARBA00022722"/>
    </source>
</evidence>
<dbReference type="GO" id="GO:0004519">
    <property type="term" value="F:endonuclease activity"/>
    <property type="evidence" value="ECO:0007669"/>
    <property type="project" value="UniProtKB-KW"/>
</dbReference>
<keyword evidence="8" id="KW-0067">ATP-binding</keyword>
<dbReference type="GO" id="GO:0003887">
    <property type="term" value="F:DNA-directed DNA polymerase activity"/>
    <property type="evidence" value="ECO:0007669"/>
    <property type="project" value="UniProtKB-KW"/>
</dbReference>
<dbReference type="GO" id="GO:0046872">
    <property type="term" value="F:metal ion binding"/>
    <property type="evidence" value="ECO:0007669"/>
    <property type="project" value="UniProtKB-KW"/>
</dbReference>
<evidence type="ECO:0000256" key="10">
    <source>
        <dbReference type="ARBA" id="ARBA00022908"/>
    </source>
</evidence>
<comment type="function">
    <text evidence="1">The aspartyl protease (PR) mediates the proteolytic cleavages of the Gag and Gag-Pol polyproteins after assembly of the VLP.</text>
</comment>
<dbReference type="InterPro" id="IPR054722">
    <property type="entry name" value="PolX-like_BBD"/>
</dbReference>
<evidence type="ECO:0000313" key="18">
    <source>
        <dbReference type="Proteomes" id="UP000233551"/>
    </source>
</evidence>
<keyword evidence="12" id="KW-0808">Transferase</keyword>
<reference evidence="17 18" key="1">
    <citation type="submission" date="2017-11" db="EMBL/GenBank/DDBJ databases">
        <title>De-novo sequencing of pomegranate (Punica granatum L.) genome.</title>
        <authorList>
            <person name="Akparov Z."/>
            <person name="Amiraslanov A."/>
            <person name="Hajiyeva S."/>
            <person name="Abbasov M."/>
            <person name="Kaur K."/>
            <person name="Hamwieh A."/>
            <person name="Solovyev V."/>
            <person name="Salamov A."/>
            <person name="Braich B."/>
            <person name="Kosarev P."/>
            <person name="Mahmoud A."/>
            <person name="Hajiyev E."/>
            <person name="Babayeva S."/>
            <person name="Izzatullayeva V."/>
            <person name="Mammadov A."/>
            <person name="Mammadov A."/>
            <person name="Sharifova S."/>
            <person name="Ojaghi J."/>
            <person name="Eynullazada K."/>
            <person name="Bayramov B."/>
            <person name="Abdulazimova A."/>
            <person name="Shahmuradov I."/>
        </authorList>
    </citation>
    <scope>NUCLEOTIDE SEQUENCE [LARGE SCALE GENOMIC DNA]</scope>
    <source>
        <strain evidence="18">cv. AG2017</strain>
        <tissue evidence="17">Leaf</tissue>
    </source>
</reference>
<feature type="region of interest" description="Disordered" evidence="14">
    <location>
        <begin position="274"/>
        <end position="308"/>
    </location>
</feature>
<evidence type="ECO:0000256" key="9">
    <source>
        <dbReference type="ARBA" id="ARBA00022842"/>
    </source>
</evidence>
<dbReference type="GO" id="GO:0006508">
    <property type="term" value="P:proteolysis"/>
    <property type="evidence" value="ECO:0007669"/>
    <property type="project" value="UniProtKB-KW"/>
</dbReference>
<evidence type="ECO:0000256" key="13">
    <source>
        <dbReference type="ARBA" id="ARBA00023172"/>
    </source>
</evidence>
<keyword evidence="7" id="KW-0378">Hydrolase</keyword>
<dbReference type="Pfam" id="PF25597">
    <property type="entry name" value="SH3_retrovirus"/>
    <property type="match status" value="1"/>
</dbReference>
<keyword evidence="12" id="KW-0548">Nucleotidyltransferase</keyword>
<keyword evidence="2" id="KW-0645">Protease</keyword>
<evidence type="ECO:0000256" key="14">
    <source>
        <dbReference type="SAM" id="MobiDB-lite"/>
    </source>
</evidence>
<dbReference type="InterPro" id="IPR039537">
    <property type="entry name" value="Retrotran_Ty1/copia-like"/>
</dbReference>
<keyword evidence="13" id="KW-0233">DNA recombination</keyword>
<keyword evidence="18" id="KW-1185">Reference proteome</keyword>
<evidence type="ECO:0000256" key="11">
    <source>
        <dbReference type="ARBA" id="ARBA00022918"/>
    </source>
</evidence>
<evidence type="ECO:0000256" key="5">
    <source>
        <dbReference type="ARBA" id="ARBA00022741"/>
    </source>
</evidence>
<evidence type="ECO:0000259" key="16">
    <source>
        <dbReference type="Pfam" id="PF25597"/>
    </source>
</evidence>
<gene>
    <name evidence="17" type="ORF">CRG98_000698</name>
</gene>
<dbReference type="GO" id="GO:0015074">
    <property type="term" value="P:DNA integration"/>
    <property type="evidence" value="ECO:0007669"/>
    <property type="project" value="UniProtKB-KW"/>
</dbReference>
<dbReference type="PANTHER" id="PTHR42648">
    <property type="entry name" value="TRANSPOSASE, PUTATIVE-RELATED"/>
    <property type="match status" value="1"/>
</dbReference>